<name>A0A7W9W797_ARMRO</name>
<organism evidence="1 2">
    <name type="scientific">Armatimonas rosea</name>
    <dbReference type="NCBI Taxonomy" id="685828"/>
    <lineage>
        <taxon>Bacteria</taxon>
        <taxon>Bacillati</taxon>
        <taxon>Armatimonadota</taxon>
        <taxon>Armatimonadia</taxon>
        <taxon>Armatimonadales</taxon>
        <taxon>Armatimonadaceae</taxon>
        <taxon>Armatimonas</taxon>
    </lineage>
</organism>
<evidence type="ECO:0000313" key="2">
    <source>
        <dbReference type="Proteomes" id="UP000520814"/>
    </source>
</evidence>
<protein>
    <recommendedName>
        <fullName evidence="3">GH16 domain-containing protein</fullName>
    </recommendedName>
</protein>
<dbReference type="Gene3D" id="2.60.120.200">
    <property type="match status" value="1"/>
</dbReference>
<reference evidence="1 2" key="1">
    <citation type="submission" date="2020-08" db="EMBL/GenBank/DDBJ databases">
        <title>Genomic Encyclopedia of Type Strains, Phase IV (KMG-IV): sequencing the most valuable type-strain genomes for metagenomic binning, comparative biology and taxonomic classification.</title>
        <authorList>
            <person name="Goeker M."/>
        </authorList>
    </citation>
    <scope>NUCLEOTIDE SEQUENCE [LARGE SCALE GENOMIC DNA]</scope>
    <source>
        <strain evidence="1 2">DSM 23562</strain>
    </source>
</reference>
<dbReference type="RefSeq" id="WP_184200898.1">
    <property type="nucleotide sequence ID" value="NZ_JACHGW010000004.1"/>
</dbReference>
<proteinExistence type="predicted"/>
<sequence length="219" mass="24542">MERLKFANFLWEVRQSAGLAGPGPNRFDRRNVSLLPSGALQLEVALRDGAWTCAELTTIERLGLGTYQFQLVGHPELLDPQLVFGFFPYPTPEIGPDGTHELDIEFARWGERTKPCGNYTVCPTTLGKPATTHPFPLNVTSELSTHRIVRRADRLIFSSYTGHRRLGDQAGKLHEWEFAGELSQAAMPLHVNFWLFRGKAPQDGQAASLTLKNIQFIRA</sequence>
<dbReference type="EMBL" id="JACHGW010000004">
    <property type="protein sequence ID" value="MBB6052234.1"/>
    <property type="molecule type" value="Genomic_DNA"/>
</dbReference>
<comment type="caution">
    <text evidence="1">The sequence shown here is derived from an EMBL/GenBank/DDBJ whole genome shotgun (WGS) entry which is preliminary data.</text>
</comment>
<evidence type="ECO:0000313" key="1">
    <source>
        <dbReference type="EMBL" id="MBB6052234.1"/>
    </source>
</evidence>
<dbReference type="SUPFAM" id="SSF49899">
    <property type="entry name" value="Concanavalin A-like lectins/glucanases"/>
    <property type="match status" value="1"/>
</dbReference>
<dbReference type="InterPro" id="IPR013320">
    <property type="entry name" value="ConA-like_dom_sf"/>
</dbReference>
<dbReference type="CDD" id="cd00413">
    <property type="entry name" value="Glyco_hydrolase_16"/>
    <property type="match status" value="1"/>
</dbReference>
<keyword evidence="2" id="KW-1185">Reference proteome</keyword>
<accession>A0A7W9W797</accession>
<evidence type="ECO:0008006" key="3">
    <source>
        <dbReference type="Google" id="ProtNLM"/>
    </source>
</evidence>
<dbReference type="Proteomes" id="UP000520814">
    <property type="component" value="Unassembled WGS sequence"/>
</dbReference>
<dbReference type="AlphaFoldDB" id="A0A7W9W797"/>
<gene>
    <name evidence="1" type="ORF">HNQ39_004055</name>
</gene>